<name>A0ABY9YMS9_9GAMM</name>
<dbReference type="EMBL" id="CP115541">
    <property type="protein sequence ID" value="WNH52202.1"/>
    <property type="molecule type" value="Genomic_DNA"/>
</dbReference>
<keyword evidence="4" id="KW-1185">Reference proteome</keyword>
<organism evidence="3 4">
    <name type="scientific">Stenotrophomonas oahuensis</name>
    <dbReference type="NCBI Taxonomy" id="3003271"/>
    <lineage>
        <taxon>Bacteria</taxon>
        <taxon>Pseudomonadati</taxon>
        <taxon>Pseudomonadota</taxon>
        <taxon>Gammaproteobacteria</taxon>
        <taxon>Lysobacterales</taxon>
        <taxon>Lysobacteraceae</taxon>
        <taxon>Stenotrophomonas</taxon>
    </lineage>
</organism>
<feature type="region of interest" description="Disordered" evidence="1">
    <location>
        <begin position="64"/>
        <end position="86"/>
    </location>
</feature>
<evidence type="ECO:0000259" key="2">
    <source>
        <dbReference type="Pfam" id="PF13511"/>
    </source>
</evidence>
<accession>A0ABY9YMS9</accession>
<feature type="compositionally biased region" description="Basic and acidic residues" evidence="1">
    <location>
        <begin position="64"/>
        <end position="73"/>
    </location>
</feature>
<dbReference type="RefSeq" id="WP_311191407.1">
    <property type="nucleotide sequence ID" value="NZ_CP115541.1"/>
</dbReference>
<dbReference type="InterPro" id="IPR025392">
    <property type="entry name" value="DUF4124"/>
</dbReference>
<proteinExistence type="predicted"/>
<dbReference type="Pfam" id="PF13511">
    <property type="entry name" value="DUF4124"/>
    <property type="match status" value="1"/>
</dbReference>
<feature type="domain" description="DUF4124" evidence="2">
    <location>
        <begin position="3"/>
        <end position="53"/>
    </location>
</feature>
<sequence>MLLALCWACPAAAQQVYKCVDGGSTVYQSDPCTTGQAVKRWDAVPDAPNAQGQARLDAIQRELDSRRRSDARVRPPQSTVSGAAISQYRDPQACATAKAQRAAAFEAAGSRRTFELTRRMDDRVFDACK</sequence>
<protein>
    <submittedName>
        <fullName evidence="3">DUF4124 domain-containing protein</fullName>
    </submittedName>
</protein>
<reference evidence="3 4" key="1">
    <citation type="submission" date="2022-12" db="EMBL/GenBank/DDBJ databases">
        <title>Two new species, Stenotrophomonas aracearum and Stenotrophomonas oahuensis, isolated from Anthurium (Araceae family) in Hawaii.</title>
        <authorList>
            <person name="Chunag S.C."/>
            <person name="Dobhal S."/>
            <person name="Alvarez A."/>
            <person name="Arif M."/>
        </authorList>
    </citation>
    <scope>NUCLEOTIDE SEQUENCE [LARGE SCALE GENOMIC DNA]</scope>
    <source>
        <strain evidence="3 4">A5586</strain>
    </source>
</reference>
<gene>
    <name evidence="3" type="ORF">PDM29_17990</name>
</gene>
<evidence type="ECO:0000256" key="1">
    <source>
        <dbReference type="SAM" id="MobiDB-lite"/>
    </source>
</evidence>
<evidence type="ECO:0000313" key="4">
    <source>
        <dbReference type="Proteomes" id="UP001302072"/>
    </source>
</evidence>
<evidence type="ECO:0000313" key="3">
    <source>
        <dbReference type="EMBL" id="WNH52202.1"/>
    </source>
</evidence>
<dbReference type="Proteomes" id="UP001302072">
    <property type="component" value="Chromosome"/>
</dbReference>